<evidence type="ECO:0000256" key="1">
    <source>
        <dbReference type="SAM" id="MobiDB-lite"/>
    </source>
</evidence>
<feature type="region of interest" description="Disordered" evidence="1">
    <location>
        <begin position="164"/>
        <end position="183"/>
    </location>
</feature>
<organism evidence="2 3">
    <name type="scientific">Lithospermum erythrorhizon</name>
    <name type="common">Purple gromwell</name>
    <name type="synonym">Lithospermum officinale var. erythrorhizon</name>
    <dbReference type="NCBI Taxonomy" id="34254"/>
    <lineage>
        <taxon>Eukaryota</taxon>
        <taxon>Viridiplantae</taxon>
        <taxon>Streptophyta</taxon>
        <taxon>Embryophyta</taxon>
        <taxon>Tracheophyta</taxon>
        <taxon>Spermatophyta</taxon>
        <taxon>Magnoliopsida</taxon>
        <taxon>eudicotyledons</taxon>
        <taxon>Gunneridae</taxon>
        <taxon>Pentapetalae</taxon>
        <taxon>asterids</taxon>
        <taxon>lamiids</taxon>
        <taxon>Boraginales</taxon>
        <taxon>Boraginaceae</taxon>
        <taxon>Boraginoideae</taxon>
        <taxon>Lithospermeae</taxon>
        <taxon>Lithospermum</taxon>
    </lineage>
</organism>
<gene>
    <name evidence="2" type="ORF">LIER_19806</name>
</gene>
<dbReference type="EMBL" id="BAABME010004949">
    <property type="protein sequence ID" value="GAA0164088.1"/>
    <property type="molecule type" value="Genomic_DNA"/>
</dbReference>
<dbReference type="AlphaFoldDB" id="A0AAV3QND9"/>
<feature type="region of interest" description="Disordered" evidence="1">
    <location>
        <begin position="64"/>
        <end position="149"/>
    </location>
</feature>
<reference evidence="2 3" key="1">
    <citation type="submission" date="2024-01" db="EMBL/GenBank/DDBJ databases">
        <title>The complete chloroplast genome sequence of Lithospermum erythrorhizon: insights into the phylogenetic relationship among Boraginaceae species and the maternal lineages of purple gromwells.</title>
        <authorList>
            <person name="Okada T."/>
            <person name="Watanabe K."/>
        </authorList>
    </citation>
    <scope>NUCLEOTIDE SEQUENCE [LARGE SCALE GENOMIC DNA]</scope>
</reference>
<dbReference type="Proteomes" id="UP001454036">
    <property type="component" value="Unassembled WGS sequence"/>
</dbReference>
<sequence length="183" mass="19207">MRRPRATEWANAPPPGLRCIFRVALENGLRLPIHPFVGGVLSLDLGDLEALRATYNIGDPIPNPPPAIPTISSNQCPLSPRTPAKGPSVPAPAIVPLAALPHPREPSERSSTPPGPLESTDLPQEHPPMGDHSTTVILEPEGHGEVASAHPTIALSLGVQVSKLPLLTPEGPLASKKRMGSPV</sequence>
<protein>
    <submittedName>
        <fullName evidence="2">Uncharacterized protein</fullName>
    </submittedName>
</protein>
<name>A0AAV3QND9_LITER</name>
<evidence type="ECO:0000313" key="2">
    <source>
        <dbReference type="EMBL" id="GAA0164088.1"/>
    </source>
</evidence>
<proteinExistence type="predicted"/>
<feature type="compositionally biased region" description="Low complexity" evidence="1">
    <location>
        <begin position="87"/>
        <end position="101"/>
    </location>
</feature>
<comment type="caution">
    <text evidence="2">The sequence shown here is derived from an EMBL/GenBank/DDBJ whole genome shotgun (WGS) entry which is preliminary data.</text>
</comment>
<keyword evidence="3" id="KW-1185">Reference proteome</keyword>
<accession>A0AAV3QND9</accession>
<evidence type="ECO:0000313" key="3">
    <source>
        <dbReference type="Proteomes" id="UP001454036"/>
    </source>
</evidence>